<feature type="domain" description="Glycosyl transferase CAP10" evidence="1">
    <location>
        <begin position="12"/>
        <end position="86"/>
    </location>
</feature>
<dbReference type="AlphaFoldDB" id="A0A061GST3"/>
<dbReference type="STRING" id="3641.A0A061GST3"/>
<evidence type="ECO:0000313" key="3">
    <source>
        <dbReference type="Proteomes" id="UP000026915"/>
    </source>
</evidence>
<reference evidence="2 3" key="1">
    <citation type="journal article" date="2013" name="Genome Biol.">
        <title>The genome sequence of the most widely cultivated cacao type and its use to identify candidate genes regulating pod color.</title>
        <authorList>
            <person name="Motamayor J.C."/>
            <person name="Mockaitis K."/>
            <person name="Schmutz J."/>
            <person name="Haiminen N."/>
            <person name="Iii D.L."/>
            <person name="Cornejo O."/>
            <person name="Findley S.D."/>
            <person name="Zheng P."/>
            <person name="Utro F."/>
            <person name="Royaert S."/>
            <person name="Saski C."/>
            <person name="Jenkins J."/>
            <person name="Podicheti R."/>
            <person name="Zhao M."/>
            <person name="Scheffler B.E."/>
            <person name="Stack J.C."/>
            <person name="Feltus F.A."/>
            <person name="Mustiga G.M."/>
            <person name="Amores F."/>
            <person name="Phillips W."/>
            <person name="Marelli J.P."/>
            <person name="May G.D."/>
            <person name="Shapiro H."/>
            <person name="Ma J."/>
            <person name="Bustamante C.D."/>
            <person name="Schnell R.J."/>
            <person name="Main D."/>
            <person name="Gilbert D."/>
            <person name="Parida L."/>
            <person name="Kuhn D.N."/>
        </authorList>
    </citation>
    <scope>NUCLEOTIDE SEQUENCE [LARGE SCALE GENOMIC DNA]</scope>
    <source>
        <strain evidence="3">cv. Matina 1-6</strain>
    </source>
</reference>
<dbReference type="eggNOG" id="KOG2458">
    <property type="taxonomic scope" value="Eukaryota"/>
</dbReference>
<keyword evidence="3" id="KW-1185">Reference proteome</keyword>
<dbReference type="Gramene" id="EOY32488">
    <property type="protein sequence ID" value="EOY32488"/>
    <property type="gene ID" value="TCM_040435"/>
</dbReference>
<sequence>MTKLSNSFIKLKINIKPWLPLLNDLMEGNKRMGWEGREPHAYWKRNPNVPTTGQVLFNCNFSDKQEWGALEVAKNDKLRRIAKTKQGPVQKSIKNVTVNANISNEELEWVRSSAIEKLCKSLGCEFIQGMMLKEGVSAQVKVWKACLSL</sequence>
<dbReference type="InParanoid" id="A0A061GST3"/>
<dbReference type="Pfam" id="PF05686">
    <property type="entry name" value="Glyco_transf_90"/>
    <property type="match status" value="1"/>
</dbReference>
<dbReference type="Proteomes" id="UP000026915">
    <property type="component" value="Chromosome 9"/>
</dbReference>
<gene>
    <name evidence="2" type="ORF">TCM_040435</name>
</gene>
<name>A0A061GST3_THECC</name>
<dbReference type="InterPro" id="IPR006598">
    <property type="entry name" value="CAP10"/>
</dbReference>
<protein>
    <recommendedName>
        <fullName evidence="1">Glycosyl transferase CAP10 domain-containing protein</fullName>
    </recommendedName>
</protein>
<organism evidence="2 3">
    <name type="scientific">Theobroma cacao</name>
    <name type="common">Cacao</name>
    <name type="synonym">Cocoa</name>
    <dbReference type="NCBI Taxonomy" id="3641"/>
    <lineage>
        <taxon>Eukaryota</taxon>
        <taxon>Viridiplantae</taxon>
        <taxon>Streptophyta</taxon>
        <taxon>Embryophyta</taxon>
        <taxon>Tracheophyta</taxon>
        <taxon>Spermatophyta</taxon>
        <taxon>Magnoliopsida</taxon>
        <taxon>eudicotyledons</taxon>
        <taxon>Gunneridae</taxon>
        <taxon>Pentapetalae</taxon>
        <taxon>rosids</taxon>
        <taxon>malvids</taxon>
        <taxon>Malvales</taxon>
        <taxon>Malvaceae</taxon>
        <taxon>Byttnerioideae</taxon>
        <taxon>Theobroma</taxon>
    </lineage>
</organism>
<accession>A0A061GST3</accession>
<dbReference type="HOGENOM" id="CLU_1753019_0_0_1"/>
<evidence type="ECO:0000313" key="2">
    <source>
        <dbReference type="EMBL" id="EOY32488.1"/>
    </source>
</evidence>
<dbReference type="EMBL" id="CM001887">
    <property type="protein sequence ID" value="EOY32488.1"/>
    <property type="molecule type" value="Genomic_DNA"/>
</dbReference>
<proteinExistence type="predicted"/>
<evidence type="ECO:0000259" key="1">
    <source>
        <dbReference type="Pfam" id="PF05686"/>
    </source>
</evidence>